<proteinExistence type="predicted"/>
<name>A0ABM1YCZ3_AEDAL</name>
<organism evidence="7 8">
    <name type="scientific">Aedes albopictus</name>
    <name type="common">Asian tiger mosquito</name>
    <name type="synonym">Stegomyia albopicta</name>
    <dbReference type="NCBI Taxonomy" id="7160"/>
    <lineage>
        <taxon>Eukaryota</taxon>
        <taxon>Metazoa</taxon>
        <taxon>Ecdysozoa</taxon>
        <taxon>Arthropoda</taxon>
        <taxon>Hexapoda</taxon>
        <taxon>Insecta</taxon>
        <taxon>Pterygota</taxon>
        <taxon>Neoptera</taxon>
        <taxon>Endopterygota</taxon>
        <taxon>Diptera</taxon>
        <taxon>Nematocera</taxon>
        <taxon>Culicoidea</taxon>
        <taxon>Culicidae</taxon>
        <taxon>Culicinae</taxon>
        <taxon>Aedini</taxon>
        <taxon>Aedes</taxon>
        <taxon>Stegomyia</taxon>
    </lineage>
</organism>
<evidence type="ECO:0000256" key="5">
    <source>
        <dbReference type="ARBA" id="ARBA00023242"/>
    </source>
</evidence>
<feature type="domain" description="HAT C-terminal dimerisation" evidence="6">
    <location>
        <begin position="416"/>
        <end position="479"/>
    </location>
</feature>
<dbReference type="EnsemblMetazoa" id="AALFPA23_007983.R10739">
    <property type="protein sequence ID" value="AALFPA23_007983.P10739"/>
    <property type="gene ID" value="AALFPA23_007983"/>
</dbReference>
<dbReference type="Proteomes" id="UP000069940">
    <property type="component" value="Unassembled WGS sequence"/>
</dbReference>
<sequence length="501" mass="56759">MDPQEGPSSGKRKRSEGKRTLQQIASEFIFMDGAAAHCRIEPASKCHYVQATRDIGNYIRHFRLKHPEAANNAGLFKEGEAPERKPRVIPKSPIAIDGRLVLEAVLKLVAYHNLPLACVEWEGFKLLLDPLAAALAISLSRNGLKTHLKSTSDRIREAIANEMRYKLISVKIDSASRLNRHVLGINVQYALNGKVVIRTIGMIEIKERQTAGFLKAKILEVLGSYDVSIEQFFSITVDNGVTNDNWIFIEHYVQAFKPLYVCTKKLQEKHVSLPDFYLYWLKAISELSNFPSNPFAPQLIKSLTRRLEALKTSRAFQMALYLDPRFNFLNSKFFKVEEKLAIQGYIIDTYERIQKLKPMNGTDDAEQSGTSQHSQFDDFLTEMLGGSLDDSTTSDTTTFIQQVKALDGEPRQGFSHNVWEYWMRRQKTHPELFAVAMVVLAAPSNQVSVERAFSGLALVLSPHRAGLGSEVLEDILLIKLNRDIFEQIMPSYEWKEFTSAS</sequence>
<evidence type="ECO:0000313" key="8">
    <source>
        <dbReference type="Proteomes" id="UP000069940"/>
    </source>
</evidence>
<keyword evidence="5" id="KW-0539">Nucleus</keyword>
<keyword evidence="8" id="KW-1185">Reference proteome</keyword>
<keyword evidence="2" id="KW-0479">Metal-binding</keyword>
<accession>A0ABM1YCZ3</accession>
<dbReference type="PANTHER" id="PTHR46481">
    <property type="entry name" value="ZINC FINGER BED DOMAIN-CONTAINING PROTEIN 4"/>
    <property type="match status" value="1"/>
</dbReference>
<keyword evidence="3" id="KW-0863">Zinc-finger</keyword>
<dbReference type="SUPFAM" id="SSF53098">
    <property type="entry name" value="Ribonuclease H-like"/>
    <property type="match status" value="1"/>
</dbReference>
<protein>
    <recommendedName>
        <fullName evidence="6">HAT C-terminal dimerisation domain-containing protein</fullName>
    </recommendedName>
</protein>
<evidence type="ECO:0000256" key="4">
    <source>
        <dbReference type="ARBA" id="ARBA00022833"/>
    </source>
</evidence>
<evidence type="ECO:0000259" key="6">
    <source>
        <dbReference type="Pfam" id="PF05699"/>
    </source>
</evidence>
<dbReference type="InterPro" id="IPR052035">
    <property type="entry name" value="ZnF_BED_domain_contain"/>
</dbReference>
<keyword evidence="4" id="KW-0862">Zinc</keyword>
<dbReference type="RefSeq" id="XP_062704068.1">
    <property type="nucleotide sequence ID" value="XM_062848084.1"/>
</dbReference>
<dbReference type="PANTHER" id="PTHR46481:SF10">
    <property type="entry name" value="ZINC FINGER BED DOMAIN-CONTAINING PROTEIN 39"/>
    <property type="match status" value="1"/>
</dbReference>
<evidence type="ECO:0000256" key="3">
    <source>
        <dbReference type="ARBA" id="ARBA00022771"/>
    </source>
</evidence>
<reference evidence="8" key="1">
    <citation type="journal article" date="2015" name="Proc. Natl. Acad. Sci. U.S.A.">
        <title>Genome sequence of the Asian Tiger mosquito, Aedes albopictus, reveals insights into its biology, genetics, and evolution.</title>
        <authorList>
            <person name="Chen X.G."/>
            <person name="Jiang X."/>
            <person name="Gu J."/>
            <person name="Xu M."/>
            <person name="Wu Y."/>
            <person name="Deng Y."/>
            <person name="Zhang C."/>
            <person name="Bonizzoni M."/>
            <person name="Dermauw W."/>
            <person name="Vontas J."/>
            <person name="Armbruster P."/>
            <person name="Huang X."/>
            <person name="Yang Y."/>
            <person name="Zhang H."/>
            <person name="He W."/>
            <person name="Peng H."/>
            <person name="Liu Y."/>
            <person name="Wu K."/>
            <person name="Chen J."/>
            <person name="Lirakis M."/>
            <person name="Topalis P."/>
            <person name="Van Leeuwen T."/>
            <person name="Hall A.B."/>
            <person name="Jiang X."/>
            <person name="Thorpe C."/>
            <person name="Mueller R.L."/>
            <person name="Sun C."/>
            <person name="Waterhouse R.M."/>
            <person name="Yan G."/>
            <person name="Tu Z.J."/>
            <person name="Fang X."/>
            <person name="James A.A."/>
        </authorList>
    </citation>
    <scope>NUCLEOTIDE SEQUENCE [LARGE SCALE GENOMIC DNA]</scope>
    <source>
        <strain evidence="8">Foshan</strain>
    </source>
</reference>
<comment type="subcellular location">
    <subcellularLocation>
        <location evidence="1">Nucleus</location>
    </subcellularLocation>
</comment>
<dbReference type="GeneID" id="115258770"/>
<reference evidence="7" key="2">
    <citation type="submission" date="2025-05" db="UniProtKB">
        <authorList>
            <consortium name="EnsemblMetazoa"/>
        </authorList>
    </citation>
    <scope>IDENTIFICATION</scope>
    <source>
        <strain evidence="7">Foshan</strain>
    </source>
</reference>
<evidence type="ECO:0000256" key="2">
    <source>
        <dbReference type="ARBA" id="ARBA00022723"/>
    </source>
</evidence>
<dbReference type="InterPro" id="IPR008906">
    <property type="entry name" value="HATC_C_dom"/>
</dbReference>
<dbReference type="Pfam" id="PF05699">
    <property type="entry name" value="Dimer_Tnp_hAT"/>
    <property type="match status" value="1"/>
</dbReference>
<dbReference type="InterPro" id="IPR012337">
    <property type="entry name" value="RNaseH-like_sf"/>
</dbReference>
<evidence type="ECO:0000256" key="1">
    <source>
        <dbReference type="ARBA" id="ARBA00004123"/>
    </source>
</evidence>
<evidence type="ECO:0000313" key="7">
    <source>
        <dbReference type="EnsemblMetazoa" id="AALFPA23_007983.P10739"/>
    </source>
</evidence>